<evidence type="ECO:0000256" key="7">
    <source>
        <dbReference type="ARBA" id="ARBA00023316"/>
    </source>
</evidence>
<comment type="pathway">
    <text evidence="1 9">Cell wall biogenesis; peptidoglycan biosynthesis.</text>
</comment>
<keyword evidence="6 9" id="KW-0573">Peptidoglycan synthesis</keyword>
<evidence type="ECO:0000256" key="5">
    <source>
        <dbReference type="ARBA" id="ARBA00022960"/>
    </source>
</evidence>
<name>A0A2U1K6N0_9BACI</name>
<dbReference type="PANTHER" id="PTHR30582:SF4">
    <property type="entry name" value="L,D-TRANSPEPTIDASE YQJB-RELATED"/>
    <property type="match status" value="1"/>
</dbReference>
<sequence>MMKALSFFLALSVTFISPIWPLEPNPLVGDPFIIVNKATNKLAFISNGRIQYIKPVATGKEKTLTPEGKFTMIVKAKDPYYRKLNIPGGAANNPLGSRWIGFDALHTDGRTYGIHGTNEPSSIGKYISNGCIRMHNEDVERLYDELPLGTKILVTSSDESFAELAKQHGAMSSNKPLDYQEPDKSNK</sequence>
<evidence type="ECO:0000256" key="1">
    <source>
        <dbReference type="ARBA" id="ARBA00004752"/>
    </source>
</evidence>
<evidence type="ECO:0000256" key="10">
    <source>
        <dbReference type="SAM" id="MobiDB-lite"/>
    </source>
</evidence>
<keyword evidence="4" id="KW-0378">Hydrolase</keyword>
<dbReference type="GO" id="GO:0018104">
    <property type="term" value="P:peptidoglycan-protein cross-linking"/>
    <property type="evidence" value="ECO:0007669"/>
    <property type="project" value="TreeGrafter"/>
</dbReference>
<evidence type="ECO:0000256" key="9">
    <source>
        <dbReference type="PROSITE-ProRule" id="PRU01373"/>
    </source>
</evidence>
<evidence type="ECO:0000256" key="2">
    <source>
        <dbReference type="ARBA" id="ARBA00005992"/>
    </source>
</evidence>
<organism evidence="12 13">
    <name type="scientific">Pueribacillus theae</name>
    <dbReference type="NCBI Taxonomy" id="2171751"/>
    <lineage>
        <taxon>Bacteria</taxon>
        <taxon>Bacillati</taxon>
        <taxon>Bacillota</taxon>
        <taxon>Bacilli</taxon>
        <taxon>Bacillales</taxon>
        <taxon>Bacillaceae</taxon>
        <taxon>Pueribacillus</taxon>
    </lineage>
</organism>
<feature type="region of interest" description="Disordered" evidence="10">
    <location>
        <begin position="166"/>
        <end position="187"/>
    </location>
</feature>
<dbReference type="Pfam" id="PF03734">
    <property type="entry name" value="YkuD"/>
    <property type="match status" value="1"/>
</dbReference>
<dbReference type="FunFam" id="2.40.440.10:FF:000003">
    <property type="entry name" value="L,D-transpeptidase YciB"/>
    <property type="match status" value="1"/>
</dbReference>
<dbReference type="GO" id="GO:0016740">
    <property type="term" value="F:transferase activity"/>
    <property type="evidence" value="ECO:0007669"/>
    <property type="project" value="UniProtKB-KW"/>
</dbReference>
<dbReference type="GO" id="GO:0071555">
    <property type="term" value="P:cell wall organization"/>
    <property type="evidence" value="ECO:0007669"/>
    <property type="project" value="UniProtKB-UniRule"/>
</dbReference>
<dbReference type="Gene3D" id="2.40.440.10">
    <property type="entry name" value="L,D-transpeptidase catalytic domain-like"/>
    <property type="match status" value="1"/>
</dbReference>
<dbReference type="SUPFAM" id="SSF141523">
    <property type="entry name" value="L,D-transpeptidase catalytic domain-like"/>
    <property type="match status" value="1"/>
</dbReference>
<keyword evidence="7 9" id="KW-0961">Cell wall biogenesis/degradation</keyword>
<comment type="similarity">
    <text evidence="2">Belongs to the YkuD family.</text>
</comment>
<dbReference type="RefSeq" id="WP_116553148.1">
    <property type="nucleotide sequence ID" value="NZ_QCZG01000002.1"/>
</dbReference>
<dbReference type="GO" id="GO:0005576">
    <property type="term" value="C:extracellular region"/>
    <property type="evidence" value="ECO:0007669"/>
    <property type="project" value="TreeGrafter"/>
</dbReference>
<feature type="active site" description="Proton donor/acceptor" evidence="9">
    <location>
        <position position="115"/>
    </location>
</feature>
<dbReference type="GO" id="GO:0008360">
    <property type="term" value="P:regulation of cell shape"/>
    <property type="evidence" value="ECO:0007669"/>
    <property type="project" value="UniProtKB-UniRule"/>
</dbReference>
<dbReference type="GO" id="GO:0071972">
    <property type="term" value="F:peptidoglycan L,D-transpeptidase activity"/>
    <property type="evidence" value="ECO:0007669"/>
    <property type="project" value="TreeGrafter"/>
</dbReference>
<gene>
    <name evidence="12" type="ORF">DCC39_01685</name>
</gene>
<dbReference type="OrthoDB" id="9787225at2"/>
<evidence type="ECO:0000256" key="4">
    <source>
        <dbReference type="ARBA" id="ARBA00022801"/>
    </source>
</evidence>
<dbReference type="InterPro" id="IPR038063">
    <property type="entry name" value="Transpep_catalytic_dom"/>
</dbReference>
<dbReference type="InterPro" id="IPR050979">
    <property type="entry name" value="LD-transpeptidase"/>
</dbReference>
<protein>
    <submittedName>
        <fullName evidence="12">L,D-transpeptidase</fullName>
    </submittedName>
</protein>
<evidence type="ECO:0000313" key="13">
    <source>
        <dbReference type="Proteomes" id="UP000245998"/>
    </source>
</evidence>
<evidence type="ECO:0000256" key="8">
    <source>
        <dbReference type="ARBA" id="ARBA00060592"/>
    </source>
</evidence>
<dbReference type="EMBL" id="QCZG01000002">
    <property type="protein sequence ID" value="PWA13187.1"/>
    <property type="molecule type" value="Genomic_DNA"/>
</dbReference>
<keyword evidence="5 9" id="KW-0133">Cell shape</keyword>
<comment type="caution">
    <text evidence="12">The sequence shown here is derived from an EMBL/GenBank/DDBJ whole genome shotgun (WGS) entry which is preliminary data.</text>
</comment>
<dbReference type="UniPathway" id="UPA00219"/>
<dbReference type="Proteomes" id="UP000245998">
    <property type="component" value="Unassembled WGS sequence"/>
</dbReference>
<feature type="domain" description="L,D-TPase catalytic" evidence="11">
    <location>
        <begin position="31"/>
        <end position="155"/>
    </location>
</feature>
<feature type="active site" description="Nucleophile" evidence="9">
    <location>
        <position position="131"/>
    </location>
</feature>
<evidence type="ECO:0000313" key="12">
    <source>
        <dbReference type="EMBL" id="PWA13187.1"/>
    </source>
</evidence>
<keyword evidence="13" id="KW-1185">Reference proteome</keyword>
<dbReference type="PANTHER" id="PTHR30582">
    <property type="entry name" value="L,D-TRANSPEPTIDASE"/>
    <property type="match status" value="1"/>
</dbReference>
<evidence type="ECO:0000256" key="6">
    <source>
        <dbReference type="ARBA" id="ARBA00022984"/>
    </source>
</evidence>
<reference evidence="12 13" key="1">
    <citation type="submission" date="2018-04" db="EMBL/GenBank/DDBJ databases">
        <title>Camelliibacillus theae gen. nov., sp. nov., isolated from Pu'er tea.</title>
        <authorList>
            <person name="Niu L."/>
        </authorList>
    </citation>
    <scope>NUCLEOTIDE SEQUENCE [LARGE SCALE GENOMIC DNA]</scope>
    <source>
        <strain evidence="12 13">T8</strain>
    </source>
</reference>
<dbReference type="AlphaFoldDB" id="A0A2U1K6N0"/>
<dbReference type="PROSITE" id="PS52029">
    <property type="entry name" value="LD_TPASE"/>
    <property type="match status" value="1"/>
</dbReference>
<keyword evidence="3" id="KW-0808">Transferase</keyword>
<comment type="pathway">
    <text evidence="8">Glycan biosynthesis.</text>
</comment>
<evidence type="ECO:0000256" key="3">
    <source>
        <dbReference type="ARBA" id="ARBA00022679"/>
    </source>
</evidence>
<proteinExistence type="inferred from homology"/>
<evidence type="ECO:0000259" key="11">
    <source>
        <dbReference type="PROSITE" id="PS52029"/>
    </source>
</evidence>
<dbReference type="CDD" id="cd16913">
    <property type="entry name" value="YkuD_like"/>
    <property type="match status" value="1"/>
</dbReference>
<dbReference type="InterPro" id="IPR005490">
    <property type="entry name" value="LD_TPept_cat_dom"/>
</dbReference>
<accession>A0A2U1K6N0</accession>